<keyword evidence="7" id="KW-0503">Monooxygenase</keyword>
<name>H9MBC1_PINRA</name>
<comment type="similarity">
    <text evidence="1 7">Belongs to the cytochrome P450 family.</text>
</comment>
<dbReference type="GO" id="GO:0005506">
    <property type="term" value="F:iron ion binding"/>
    <property type="evidence" value="ECO:0007669"/>
    <property type="project" value="InterPro"/>
</dbReference>
<feature type="region of interest" description="Disordered" evidence="8">
    <location>
        <begin position="1"/>
        <end position="30"/>
    </location>
</feature>
<dbReference type="PANTHER" id="PTHR47944:SF4">
    <property type="entry name" value="OS09G0441700 PROTEIN"/>
    <property type="match status" value="1"/>
</dbReference>
<evidence type="ECO:0008006" key="10">
    <source>
        <dbReference type="Google" id="ProtNLM"/>
    </source>
</evidence>
<dbReference type="EMBL" id="JQ262935">
    <property type="protein sequence ID" value="AEW08417.1"/>
    <property type="molecule type" value="Genomic_DNA"/>
</dbReference>
<organism evidence="9">
    <name type="scientific">Pinus radiata</name>
    <name type="common">Monterey pine</name>
    <name type="synonym">Pinus insignis</name>
    <dbReference type="NCBI Taxonomy" id="3347"/>
    <lineage>
        <taxon>Eukaryota</taxon>
        <taxon>Viridiplantae</taxon>
        <taxon>Streptophyta</taxon>
        <taxon>Embryophyta</taxon>
        <taxon>Tracheophyta</taxon>
        <taxon>Spermatophyta</taxon>
        <taxon>Pinopsida</taxon>
        <taxon>Pinidae</taxon>
        <taxon>Conifers I</taxon>
        <taxon>Pinales</taxon>
        <taxon>Pinaceae</taxon>
        <taxon>Pinus</taxon>
        <taxon>Pinus subgen. Pinus</taxon>
    </lineage>
</organism>
<evidence type="ECO:0000313" key="9">
    <source>
        <dbReference type="EMBL" id="AEW08417.1"/>
    </source>
</evidence>
<feature type="non-terminal residue" evidence="9">
    <location>
        <position position="1"/>
    </location>
</feature>
<dbReference type="PANTHER" id="PTHR47944">
    <property type="entry name" value="CYTOCHROME P450 98A9"/>
    <property type="match status" value="1"/>
</dbReference>
<keyword evidence="3 6" id="KW-0479">Metal-binding</keyword>
<dbReference type="GO" id="GO:0016705">
    <property type="term" value="F:oxidoreductase activity, acting on paired donors, with incorporation or reduction of molecular oxygen"/>
    <property type="evidence" value="ECO:0007669"/>
    <property type="project" value="InterPro"/>
</dbReference>
<evidence type="ECO:0000256" key="6">
    <source>
        <dbReference type="PIRSR" id="PIRSR602403-1"/>
    </source>
</evidence>
<sequence length="112" mass="12371">GIGHDPKLWDEASEFKPERFDGSTSPGSSLGVNYDFKLLPFSSGRRQCPAANMAFLEVQHAIALLVHAFDWSLPEGELEVNMEEGVGIVAPKKFPLLAMAKPRLDFTKLRSL</sequence>
<protein>
    <recommendedName>
        <fullName evidence="10">Cytochrome P450</fullName>
    </recommendedName>
</protein>
<comment type="cofactor">
    <cofactor evidence="6">
        <name>heme</name>
        <dbReference type="ChEBI" id="CHEBI:30413"/>
    </cofactor>
</comment>
<dbReference type="PRINTS" id="PR00465">
    <property type="entry name" value="EP450IV"/>
</dbReference>
<evidence type="ECO:0000256" key="2">
    <source>
        <dbReference type="ARBA" id="ARBA00022617"/>
    </source>
</evidence>
<dbReference type="Gene3D" id="1.10.630.10">
    <property type="entry name" value="Cytochrome P450"/>
    <property type="match status" value="1"/>
</dbReference>
<evidence type="ECO:0000256" key="7">
    <source>
        <dbReference type="RuleBase" id="RU000461"/>
    </source>
</evidence>
<dbReference type="Pfam" id="PF00067">
    <property type="entry name" value="p450"/>
    <property type="match status" value="1"/>
</dbReference>
<dbReference type="SUPFAM" id="SSF48264">
    <property type="entry name" value="Cytochrome P450"/>
    <property type="match status" value="1"/>
</dbReference>
<feature type="compositionally biased region" description="Basic and acidic residues" evidence="8">
    <location>
        <begin position="1"/>
        <end position="21"/>
    </location>
</feature>
<evidence type="ECO:0000256" key="5">
    <source>
        <dbReference type="ARBA" id="ARBA00023004"/>
    </source>
</evidence>
<evidence type="ECO:0000256" key="3">
    <source>
        <dbReference type="ARBA" id="ARBA00022723"/>
    </source>
</evidence>
<dbReference type="InterPro" id="IPR036396">
    <property type="entry name" value="Cyt_P450_sf"/>
</dbReference>
<dbReference type="PROSITE" id="PS00086">
    <property type="entry name" value="CYTOCHROME_P450"/>
    <property type="match status" value="1"/>
</dbReference>
<keyword evidence="4 7" id="KW-0560">Oxidoreductase</keyword>
<dbReference type="GO" id="GO:0004497">
    <property type="term" value="F:monooxygenase activity"/>
    <property type="evidence" value="ECO:0007669"/>
    <property type="project" value="UniProtKB-KW"/>
</dbReference>
<dbReference type="InterPro" id="IPR002403">
    <property type="entry name" value="Cyt_P450_E_grp-IV"/>
</dbReference>
<accession>H9MBC1</accession>
<evidence type="ECO:0000256" key="8">
    <source>
        <dbReference type="SAM" id="MobiDB-lite"/>
    </source>
</evidence>
<keyword evidence="5 6" id="KW-0408">Iron</keyword>
<proteinExistence type="inferred from homology"/>
<feature type="binding site" description="axial binding residue" evidence="6">
    <location>
        <position position="48"/>
    </location>
    <ligand>
        <name>heme</name>
        <dbReference type="ChEBI" id="CHEBI:30413"/>
    </ligand>
    <ligandPart>
        <name>Fe</name>
        <dbReference type="ChEBI" id="CHEBI:18248"/>
    </ligandPart>
</feature>
<keyword evidence="2 6" id="KW-0349">Heme</keyword>
<dbReference type="GO" id="GO:0020037">
    <property type="term" value="F:heme binding"/>
    <property type="evidence" value="ECO:0007669"/>
    <property type="project" value="InterPro"/>
</dbReference>
<gene>
    <name evidence="9" type="ORF">2_9295_01</name>
</gene>
<evidence type="ECO:0000256" key="4">
    <source>
        <dbReference type="ARBA" id="ARBA00023002"/>
    </source>
</evidence>
<reference evidence="9" key="1">
    <citation type="submission" date="2011-12" db="EMBL/GenBank/DDBJ databases">
        <title>Nucleotide Diversity and Divergence in the Loblolly Pine Gene Space.</title>
        <authorList>
            <person name="Neale D.B."/>
            <person name="Wegrzyn J.L."/>
            <person name="Lee J.M."/>
            <person name="Eckert A.J."/>
            <person name="Liechty J.D."/>
            <person name="Stevens K.A."/>
            <person name="Langley C.H."/>
        </authorList>
    </citation>
    <scope>NUCLEOTIDE SEQUENCE</scope>
    <source>
        <strain evidence="9">2396</strain>
        <tissue evidence="9">Megagametophyte</tissue>
    </source>
</reference>
<evidence type="ECO:0000256" key="1">
    <source>
        <dbReference type="ARBA" id="ARBA00010617"/>
    </source>
</evidence>
<dbReference type="AlphaFoldDB" id="H9MBC1"/>
<dbReference type="InterPro" id="IPR017972">
    <property type="entry name" value="Cyt_P450_CS"/>
</dbReference>
<dbReference type="InterPro" id="IPR001128">
    <property type="entry name" value="Cyt_P450"/>
</dbReference>